<evidence type="ECO:0000256" key="3">
    <source>
        <dbReference type="ARBA" id="ARBA00023163"/>
    </source>
</evidence>
<keyword evidence="1" id="KW-0805">Transcription regulation</keyword>
<evidence type="ECO:0000256" key="2">
    <source>
        <dbReference type="ARBA" id="ARBA00023125"/>
    </source>
</evidence>
<dbReference type="EMBL" id="CP033614">
    <property type="protein sequence ID" value="AYV55218.1"/>
    <property type="molecule type" value="Genomic_DNA"/>
</dbReference>
<dbReference type="GO" id="GO:0003700">
    <property type="term" value="F:DNA-binding transcription factor activity"/>
    <property type="evidence" value="ECO:0007669"/>
    <property type="project" value="InterPro"/>
</dbReference>
<dbReference type="InterPro" id="IPR018060">
    <property type="entry name" value="HTH_AraC"/>
</dbReference>
<name>A0AAD0UMU9_9LEPT</name>
<feature type="transmembrane region" description="Helical" evidence="4">
    <location>
        <begin position="146"/>
        <end position="168"/>
    </location>
</feature>
<dbReference type="PANTHER" id="PTHR43280">
    <property type="entry name" value="ARAC-FAMILY TRANSCRIPTIONAL REGULATOR"/>
    <property type="match status" value="1"/>
</dbReference>
<dbReference type="GO" id="GO:0043565">
    <property type="term" value="F:sequence-specific DNA binding"/>
    <property type="evidence" value="ECO:0007669"/>
    <property type="project" value="InterPro"/>
</dbReference>
<reference evidence="6 7" key="1">
    <citation type="submission" date="2018-11" db="EMBL/GenBank/DDBJ databases">
        <title>Complete genome sequence of Leptospira kmetyi isolate LS 001/16 from soil sample associated with a leptospirosis patient in Kelantan.</title>
        <authorList>
            <person name="Muhammad Yusoff F."/>
            <person name="Muhammad Yusoff S."/>
            <person name="Ahmad M.N."/>
            <person name="Yusof N.Y."/>
            <person name="Aziah I."/>
        </authorList>
    </citation>
    <scope>NUCLEOTIDE SEQUENCE [LARGE SCALE GENOMIC DNA]</scope>
    <source>
        <strain evidence="6 7">LS 001/16</strain>
    </source>
</reference>
<feature type="transmembrane region" description="Helical" evidence="4">
    <location>
        <begin position="26"/>
        <end position="45"/>
    </location>
</feature>
<keyword evidence="2" id="KW-0238">DNA-binding</keyword>
<dbReference type="SMART" id="SM00342">
    <property type="entry name" value="HTH_ARAC"/>
    <property type="match status" value="1"/>
</dbReference>
<dbReference type="KEGG" id="lkm:EFP84_06635"/>
<protein>
    <submittedName>
        <fullName evidence="6">AraC family transcriptional regulator</fullName>
    </submittedName>
</protein>
<evidence type="ECO:0000259" key="5">
    <source>
        <dbReference type="PROSITE" id="PS01124"/>
    </source>
</evidence>
<feature type="transmembrane region" description="Helical" evidence="4">
    <location>
        <begin position="57"/>
        <end position="78"/>
    </location>
</feature>
<sequence length="405" mass="46339">MQVILPLWNTFERIIFLDANVSPFSASMQAAALILTLFSGISDLYRHRKVHMNLTRAATSLSVFATLVCYNVATYFIISPALYEPSLGHRIFFGIYLSISLYNIVSSLFYFMHIAEAIEKPEKYSSLLLIVFPVLFAVTYFSKNLVFPVCLTNVLIIVALVFMSYLVIRAVYLQKVSKINLNYVLFCSVLIAAYGSRIYGIQVLSTDILVTAYMACVYALIYLFFLQFYFPGFSWKSSSFHNGETKSDSILLTEECDEDNLEAKSFQKRNLLEGANLHVIENRVERFLQEKVYLDEEIRLPDFAAYLGLTVHQTSYFMNHYKKSNFPEFINYHRFEEVKNMILKESNLNLLEIALACGFNSPSSFHRASVKFSGMVPSELKKGILEKTLEISYKLNEKTGLESAI</sequence>
<dbReference type="Pfam" id="PF12833">
    <property type="entry name" value="HTH_18"/>
    <property type="match status" value="1"/>
</dbReference>
<keyword evidence="4" id="KW-0812">Transmembrane</keyword>
<accession>A0AAD0UMU9</accession>
<feature type="transmembrane region" description="Helical" evidence="4">
    <location>
        <begin position="208"/>
        <end position="230"/>
    </location>
</feature>
<dbReference type="PANTHER" id="PTHR43280:SF29">
    <property type="entry name" value="ARAC-FAMILY TRANSCRIPTIONAL REGULATOR"/>
    <property type="match status" value="1"/>
</dbReference>
<keyword evidence="4" id="KW-1133">Transmembrane helix</keyword>
<dbReference type="Gene3D" id="1.10.10.60">
    <property type="entry name" value="Homeodomain-like"/>
    <property type="match status" value="1"/>
</dbReference>
<evidence type="ECO:0000313" key="6">
    <source>
        <dbReference type="EMBL" id="AYV55218.1"/>
    </source>
</evidence>
<dbReference type="PROSITE" id="PS01124">
    <property type="entry name" value="HTH_ARAC_FAMILY_2"/>
    <property type="match status" value="1"/>
</dbReference>
<dbReference type="SUPFAM" id="SSF46689">
    <property type="entry name" value="Homeodomain-like"/>
    <property type="match status" value="1"/>
</dbReference>
<gene>
    <name evidence="6" type="ORF">EFP84_06635</name>
</gene>
<evidence type="ECO:0000256" key="1">
    <source>
        <dbReference type="ARBA" id="ARBA00023015"/>
    </source>
</evidence>
<dbReference type="AlphaFoldDB" id="A0AAD0UMU9"/>
<feature type="transmembrane region" description="Helical" evidence="4">
    <location>
        <begin position="90"/>
        <end position="112"/>
    </location>
</feature>
<evidence type="ECO:0000313" key="7">
    <source>
        <dbReference type="Proteomes" id="UP000276407"/>
    </source>
</evidence>
<feature type="transmembrane region" description="Helical" evidence="4">
    <location>
        <begin position="124"/>
        <end position="140"/>
    </location>
</feature>
<keyword evidence="4" id="KW-0472">Membrane</keyword>
<feature type="transmembrane region" description="Helical" evidence="4">
    <location>
        <begin position="180"/>
        <end position="202"/>
    </location>
</feature>
<keyword evidence="3" id="KW-0804">Transcription</keyword>
<proteinExistence type="predicted"/>
<dbReference type="Proteomes" id="UP000276407">
    <property type="component" value="Chromosome 1"/>
</dbReference>
<dbReference type="InterPro" id="IPR009057">
    <property type="entry name" value="Homeodomain-like_sf"/>
</dbReference>
<organism evidence="6 7">
    <name type="scientific">Leptospira kmetyi</name>
    <dbReference type="NCBI Taxonomy" id="408139"/>
    <lineage>
        <taxon>Bacteria</taxon>
        <taxon>Pseudomonadati</taxon>
        <taxon>Spirochaetota</taxon>
        <taxon>Spirochaetia</taxon>
        <taxon>Leptospirales</taxon>
        <taxon>Leptospiraceae</taxon>
        <taxon>Leptospira</taxon>
    </lineage>
</organism>
<evidence type="ECO:0000256" key="4">
    <source>
        <dbReference type="SAM" id="Phobius"/>
    </source>
</evidence>
<feature type="domain" description="HTH araC/xylS-type" evidence="5">
    <location>
        <begin position="282"/>
        <end position="383"/>
    </location>
</feature>